<protein>
    <recommendedName>
        <fullName evidence="2 10">FAD:protein FMN transferase</fullName>
        <ecNumber evidence="1 10">2.7.1.180</ecNumber>
    </recommendedName>
    <alternativeName>
        <fullName evidence="8 10">Flavin transferase</fullName>
    </alternativeName>
</protein>
<dbReference type="GO" id="GO:0046872">
    <property type="term" value="F:metal ion binding"/>
    <property type="evidence" value="ECO:0007669"/>
    <property type="project" value="UniProtKB-UniRule"/>
</dbReference>
<dbReference type="EC" id="2.7.1.180" evidence="1 10"/>
<dbReference type="AlphaFoldDB" id="A0A6J4IS50"/>
<dbReference type="EMBL" id="CADCTJ010000696">
    <property type="protein sequence ID" value="CAA9259287.1"/>
    <property type="molecule type" value="Genomic_DNA"/>
</dbReference>
<evidence type="ECO:0000256" key="1">
    <source>
        <dbReference type="ARBA" id="ARBA00011955"/>
    </source>
</evidence>
<evidence type="ECO:0000313" key="12">
    <source>
        <dbReference type="EMBL" id="CAA9259287.1"/>
    </source>
</evidence>
<dbReference type="Gene3D" id="3.10.520.10">
    <property type="entry name" value="ApbE-like domains"/>
    <property type="match status" value="1"/>
</dbReference>
<accession>A0A6J4IS50</accession>
<evidence type="ECO:0000256" key="9">
    <source>
        <dbReference type="ARBA" id="ARBA00048540"/>
    </source>
</evidence>
<dbReference type="PANTHER" id="PTHR30040">
    <property type="entry name" value="THIAMINE BIOSYNTHESIS LIPOPROTEIN APBE"/>
    <property type="match status" value="1"/>
</dbReference>
<dbReference type="SUPFAM" id="SSF143631">
    <property type="entry name" value="ApbE-like"/>
    <property type="match status" value="1"/>
</dbReference>
<comment type="similarity">
    <text evidence="10">Belongs to the ApbE family.</text>
</comment>
<comment type="catalytic activity">
    <reaction evidence="9 10">
        <text>L-threonyl-[protein] + FAD = FMN-L-threonyl-[protein] + AMP + H(+)</text>
        <dbReference type="Rhea" id="RHEA:36847"/>
        <dbReference type="Rhea" id="RHEA-COMP:11060"/>
        <dbReference type="Rhea" id="RHEA-COMP:11061"/>
        <dbReference type="ChEBI" id="CHEBI:15378"/>
        <dbReference type="ChEBI" id="CHEBI:30013"/>
        <dbReference type="ChEBI" id="CHEBI:57692"/>
        <dbReference type="ChEBI" id="CHEBI:74257"/>
        <dbReference type="ChEBI" id="CHEBI:456215"/>
        <dbReference type="EC" id="2.7.1.180"/>
    </reaction>
</comment>
<proteinExistence type="inferred from homology"/>
<evidence type="ECO:0000256" key="2">
    <source>
        <dbReference type="ARBA" id="ARBA00016337"/>
    </source>
</evidence>
<evidence type="ECO:0000256" key="3">
    <source>
        <dbReference type="ARBA" id="ARBA00022630"/>
    </source>
</evidence>
<keyword evidence="3 10" id="KW-0285">Flavoprotein</keyword>
<feature type="binding site" evidence="11">
    <location>
        <position position="183"/>
    </location>
    <ligand>
        <name>Mg(2+)</name>
        <dbReference type="ChEBI" id="CHEBI:18420"/>
    </ligand>
</feature>
<reference evidence="12" key="1">
    <citation type="submission" date="2020-02" db="EMBL/GenBank/DDBJ databases">
        <authorList>
            <person name="Meier V. D."/>
        </authorList>
    </citation>
    <scope>NUCLEOTIDE SEQUENCE</scope>
    <source>
        <strain evidence="12">AVDCRST_MAG95</strain>
    </source>
</reference>
<keyword evidence="5 10" id="KW-0479">Metal-binding</keyword>
<dbReference type="GO" id="GO:0016740">
    <property type="term" value="F:transferase activity"/>
    <property type="evidence" value="ECO:0007669"/>
    <property type="project" value="UniProtKB-UniRule"/>
</dbReference>
<dbReference type="InterPro" id="IPR024932">
    <property type="entry name" value="ApbE"/>
</dbReference>
<gene>
    <name evidence="12" type="ORF">AVDCRST_MAG95-2232</name>
</gene>
<dbReference type="PIRSF" id="PIRSF006268">
    <property type="entry name" value="ApbE"/>
    <property type="match status" value="1"/>
</dbReference>
<sequence>MRQFYQILLLINSWLLIEFTFANNHPATARPPLKRYEYSRPQMGTLFRVVLYARKETQANAAADAALDRVDELNSILSDYDPNSELSKLSATAGSGQAVKLSPDLWYILQKSQEVARKTNGAFDVTVGPLVQLWRRARRQHQLPTTAALEKAKSSTGYASILSNPRQQTAQLLKPGMQLDMGAIGKGYAVDEAMQVLRKHGIKIALIDGGGNILVSKAPPGSKGWEVDLSVGNETNRVGGQKIYLQHRGVATSGDLYQFVELNGVRYSHIVNPFTGLGLTDQRRVTIIAKNGTDADWLSTSLSILSPEQGLELANRTPKAAANIVWLVNGGLQQKQSRRFRQLKRMK</sequence>
<evidence type="ECO:0000256" key="7">
    <source>
        <dbReference type="ARBA" id="ARBA00022842"/>
    </source>
</evidence>
<feature type="binding site" evidence="11">
    <location>
        <position position="296"/>
    </location>
    <ligand>
        <name>Mg(2+)</name>
        <dbReference type="ChEBI" id="CHEBI:18420"/>
    </ligand>
</feature>
<feature type="binding site" evidence="11">
    <location>
        <position position="300"/>
    </location>
    <ligand>
        <name>Mg(2+)</name>
        <dbReference type="ChEBI" id="CHEBI:18420"/>
    </ligand>
</feature>
<evidence type="ECO:0000256" key="5">
    <source>
        <dbReference type="ARBA" id="ARBA00022723"/>
    </source>
</evidence>
<keyword evidence="4 10" id="KW-0808">Transferase</keyword>
<evidence type="ECO:0000256" key="6">
    <source>
        <dbReference type="ARBA" id="ARBA00022827"/>
    </source>
</evidence>
<dbReference type="Pfam" id="PF02424">
    <property type="entry name" value="ApbE"/>
    <property type="match status" value="1"/>
</dbReference>
<organism evidence="12">
    <name type="scientific">uncultured Adhaeribacter sp</name>
    <dbReference type="NCBI Taxonomy" id="448109"/>
    <lineage>
        <taxon>Bacteria</taxon>
        <taxon>Pseudomonadati</taxon>
        <taxon>Bacteroidota</taxon>
        <taxon>Cytophagia</taxon>
        <taxon>Cytophagales</taxon>
        <taxon>Hymenobacteraceae</taxon>
        <taxon>Adhaeribacter</taxon>
        <taxon>environmental samples</taxon>
    </lineage>
</organism>
<dbReference type="PANTHER" id="PTHR30040:SF2">
    <property type="entry name" value="FAD:PROTEIN FMN TRANSFERASE"/>
    <property type="match status" value="1"/>
</dbReference>
<evidence type="ECO:0000256" key="10">
    <source>
        <dbReference type="PIRNR" id="PIRNR006268"/>
    </source>
</evidence>
<dbReference type="InterPro" id="IPR003374">
    <property type="entry name" value="ApbE-like_sf"/>
</dbReference>
<name>A0A6J4IS50_9BACT</name>
<evidence type="ECO:0000256" key="11">
    <source>
        <dbReference type="PIRSR" id="PIRSR006268-2"/>
    </source>
</evidence>
<evidence type="ECO:0000256" key="8">
    <source>
        <dbReference type="ARBA" id="ARBA00031306"/>
    </source>
</evidence>
<comment type="cofactor">
    <cofactor evidence="11">
        <name>Mg(2+)</name>
        <dbReference type="ChEBI" id="CHEBI:18420"/>
    </cofactor>
    <cofactor evidence="11">
        <name>Mn(2+)</name>
        <dbReference type="ChEBI" id="CHEBI:29035"/>
    </cofactor>
    <text evidence="11">Magnesium. Can also use manganese.</text>
</comment>
<keyword evidence="6 10" id="KW-0274">FAD</keyword>
<keyword evidence="7 10" id="KW-0460">Magnesium</keyword>
<evidence type="ECO:0000256" key="4">
    <source>
        <dbReference type="ARBA" id="ARBA00022679"/>
    </source>
</evidence>